<evidence type="ECO:0000313" key="17">
    <source>
        <dbReference type="Proteomes" id="UP001620626"/>
    </source>
</evidence>
<dbReference type="InterPro" id="IPR014049">
    <property type="entry name" value="Glutathione_synthase_N_euk"/>
</dbReference>
<evidence type="ECO:0000256" key="9">
    <source>
        <dbReference type="ARBA" id="ARBA00022840"/>
    </source>
</evidence>
<dbReference type="SUPFAM" id="SSF52440">
    <property type="entry name" value="PreATP-grasp domain"/>
    <property type="match status" value="1"/>
</dbReference>
<dbReference type="EMBL" id="JBICBT010000548">
    <property type="protein sequence ID" value="KAL3110252.1"/>
    <property type="molecule type" value="Genomic_DNA"/>
</dbReference>
<gene>
    <name evidence="16" type="ORF">niasHT_014970</name>
</gene>
<evidence type="ECO:0000259" key="15">
    <source>
        <dbReference type="Pfam" id="PF03199"/>
    </source>
</evidence>
<feature type="binding site" evidence="13">
    <location>
        <begin position="479"/>
        <end position="488"/>
    </location>
    <ligand>
        <name>ATP</name>
        <dbReference type="ChEBI" id="CHEBI:30616"/>
    </ligand>
</feature>
<feature type="region of interest" description="Disordered" evidence="14">
    <location>
        <begin position="1"/>
        <end position="20"/>
    </location>
</feature>
<dbReference type="SUPFAM" id="SSF56059">
    <property type="entry name" value="Glutathione synthetase ATP-binding domain-like"/>
    <property type="match status" value="1"/>
</dbReference>
<dbReference type="InterPro" id="IPR014042">
    <property type="entry name" value="Glutathione_synthase_a-hlx"/>
</dbReference>
<keyword evidence="10 12" id="KW-0460">Magnesium</keyword>
<keyword evidence="17" id="KW-1185">Reference proteome</keyword>
<feature type="binding site" evidence="13">
    <location>
        <position position="419"/>
    </location>
    <ligand>
        <name>ATP</name>
        <dbReference type="ChEBI" id="CHEBI:30616"/>
    </ligand>
</feature>
<dbReference type="InterPro" id="IPR016185">
    <property type="entry name" value="PreATP-grasp_dom_sf"/>
</dbReference>
<feature type="binding site" evidence="13">
    <location>
        <begin position="512"/>
        <end position="515"/>
    </location>
    <ligand>
        <name>ATP</name>
        <dbReference type="ChEBI" id="CHEBI:30616"/>
    </ligand>
</feature>
<comment type="catalytic activity">
    <reaction evidence="11">
        <text>gamma-L-glutamyl-L-cysteine + glycine + ATP = glutathione + ADP + phosphate + H(+)</text>
        <dbReference type="Rhea" id="RHEA:13557"/>
        <dbReference type="ChEBI" id="CHEBI:15378"/>
        <dbReference type="ChEBI" id="CHEBI:30616"/>
        <dbReference type="ChEBI" id="CHEBI:43474"/>
        <dbReference type="ChEBI" id="CHEBI:57305"/>
        <dbReference type="ChEBI" id="CHEBI:57925"/>
        <dbReference type="ChEBI" id="CHEBI:58173"/>
        <dbReference type="ChEBI" id="CHEBI:456216"/>
        <dbReference type="EC" id="6.3.2.3"/>
    </reaction>
    <physiologicalReaction direction="left-to-right" evidence="11">
        <dbReference type="Rhea" id="RHEA:13558"/>
    </physiologicalReaction>
</comment>
<dbReference type="EC" id="6.3.2.3" evidence="3 12"/>
<keyword evidence="5 12" id="KW-0436">Ligase</keyword>
<keyword evidence="9 12" id="KW-0067">ATP-binding</keyword>
<comment type="pathway">
    <text evidence="1 12">Sulfur metabolism; glutathione biosynthesis; glutathione from L-cysteine and L-glutamate: step 2/2.</text>
</comment>
<dbReference type="GO" id="GO:0004363">
    <property type="term" value="F:glutathione synthase activity"/>
    <property type="evidence" value="ECO:0007669"/>
    <property type="project" value="UniProtKB-UniRule"/>
</dbReference>
<comment type="cofactor">
    <cofactor evidence="12">
        <name>Mg(2+)</name>
        <dbReference type="ChEBI" id="CHEBI:18420"/>
    </cofactor>
    <text evidence="12">Binds 1 Mg(2+) ion per subunit.</text>
</comment>
<keyword evidence="6 12" id="KW-0317">Glutathione biosynthesis</keyword>
<dbReference type="AlphaFoldDB" id="A0ABD2L4V5"/>
<sequence length="599" mass="67187">MVLTLASATAEMSTTTTQTQTLDMREMKRQLNVIKGEHGELLLTSSNENGEDKQHQQNGQNGTTNGHHANGNANGTTANTTAPAQPTALLTVDARNYVPNLVADDQRMRELAEYGLDYAHSIGLCARTVEHKFESDIATTPPLALMPSPFPLSLYTKAFEVQETLNELYFRISCDHEFLLETYKDVIKGDPYIKRCVEIAQQIHDEGVHQPLALSVQRADYLSHWDEQKQCIELKQVEVNIGQIGGPGCATQTNKYHRKMLDKLAIVRAGTGGMEMLAHTEMPVNKPRHKMGRTLYEAWKLFGDPNAVLLFVNQPDLFPFCHFEQLQFTTFEVEKLAKRDGNIVQVIRMTFKECAERCHLDENDFSLYVDGKRVALVHMAYGYIGEHYPTEAEWQVRIAMERSTAIISPNIRLQLTGTKKIQQVLSKPGVMEKFFPDEPQRVAALREVFTGLWGLENDDAATNAVIEDAIQRPRDYVLKAQMGAGKGNFFDEEMVEKLKTMSLEERGAYILMKKIWPVAVKNYLMRPFQVPYLENVVSELGIYGSIIADSSNGKVLWNSAEGYLSRSKPANLNQGGVCEGSGVVDSVLLFPDNEFVGAN</sequence>
<dbReference type="InterPro" id="IPR014709">
    <property type="entry name" value="Glutathione_synthase_C_euk"/>
</dbReference>
<keyword evidence="7 12" id="KW-0479">Metal-binding</keyword>
<keyword evidence="8 12" id="KW-0547">Nucleotide-binding</keyword>
<dbReference type="InterPro" id="IPR004887">
    <property type="entry name" value="GSH_synth_subst-bd"/>
</dbReference>
<dbReference type="GO" id="GO:0000287">
    <property type="term" value="F:magnesium ion binding"/>
    <property type="evidence" value="ECO:0007669"/>
    <property type="project" value="UniProtKB-UniRule"/>
</dbReference>
<dbReference type="Gene3D" id="1.10.1080.10">
    <property type="entry name" value="Glutathione Synthetase, Chain A, domain 3"/>
    <property type="match status" value="1"/>
</dbReference>
<evidence type="ECO:0000256" key="1">
    <source>
        <dbReference type="ARBA" id="ARBA00004965"/>
    </source>
</evidence>
<dbReference type="Proteomes" id="UP001620626">
    <property type="component" value="Unassembled WGS sequence"/>
</dbReference>
<evidence type="ECO:0000256" key="11">
    <source>
        <dbReference type="ARBA" id="ARBA00048871"/>
    </source>
</evidence>
<dbReference type="Gene3D" id="3.30.1490.50">
    <property type="match status" value="1"/>
</dbReference>
<evidence type="ECO:0000256" key="4">
    <source>
        <dbReference type="ARBA" id="ARBA00020821"/>
    </source>
</evidence>
<dbReference type="PIRSF" id="PIRSF001558">
    <property type="entry name" value="GSHase"/>
    <property type="match status" value="1"/>
</dbReference>
<dbReference type="Gene3D" id="3.30.470.20">
    <property type="entry name" value="ATP-grasp fold, B domain"/>
    <property type="match status" value="1"/>
</dbReference>
<dbReference type="Pfam" id="PF03199">
    <property type="entry name" value="GSH_synthase"/>
    <property type="match status" value="1"/>
</dbReference>
<dbReference type="Gene3D" id="3.30.1490.80">
    <property type="match status" value="1"/>
</dbReference>
<dbReference type="Pfam" id="PF03917">
    <property type="entry name" value="GSH_synth_ATP"/>
    <property type="match status" value="1"/>
</dbReference>
<evidence type="ECO:0000256" key="2">
    <source>
        <dbReference type="ARBA" id="ARBA00010385"/>
    </source>
</evidence>
<evidence type="ECO:0000256" key="3">
    <source>
        <dbReference type="ARBA" id="ARBA00012214"/>
    </source>
</evidence>
<feature type="binding site" evidence="13">
    <location>
        <position position="566"/>
    </location>
    <ligand>
        <name>substrate</name>
    </ligand>
</feature>
<dbReference type="Gene3D" id="3.40.50.1760">
    <property type="entry name" value="Glutathione synthase, substrate-binding domain superfamily, eukaryotic"/>
    <property type="match status" value="1"/>
</dbReference>
<proteinExistence type="inferred from homology"/>
<evidence type="ECO:0000256" key="7">
    <source>
        <dbReference type="ARBA" id="ARBA00022723"/>
    </source>
</evidence>
<protein>
    <recommendedName>
        <fullName evidence="4 12">Glutathione synthetase</fullName>
        <shortName evidence="12">GSH-S</shortName>
        <ecNumber evidence="3 12">6.3.2.3</ecNumber>
    </recommendedName>
</protein>
<dbReference type="InterPro" id="IPR037013">
    <property type="entry name" value="GSH-S_sub-bd_sf"/>
</dbReference>
<evidence type="ECO:0000256" key="12">
    <source>
        <dbReference type="PIRNR" id="PIRNR001558"/>
    </source>
</evidence>
<evidence type="ECO:0000313" key="16">
    <source>
        <dbReference type="EMBL" id="KAL3110252.1"/>
    </source>
</evidence>
<dbReference type="GO" id="GO:0043295">
    <property type="term" value="F:glutathione binding"/>
    <property type="evidence" value="ECO:0007669"/>
    <property type="project" value="UniProtKB-UniRule"/>
</dbReference>
<dbReference type="PANTHER" id="PTHR11130">
    <property type="entry name" value="GLUTATHIONE SYNTHETASE"/>
    <property type="match status" value="1"/>
</dbReference>
<evidence type="ECO:0000256" key="5">
    <source>
        <dbReference type="ARBA" id="ARBA00022598"/>
    </source>
</evidence>
<evidence type="ECO:0000256" key="14">
    <source>
        <dbReference type="SAM" id="MobiDB-lite"/>
    </source>
</evidence>
<accession>A0ABD2L4V5</accession>
<feature type="compositionally biased region" description="Low complexity" evidence="14">
    <location>
        <begin position="56"/>
        <end position="81"/>
    </location>
</feature>
<evidence type="ECO:0000256" key="6">
    <source>
        <dbReference type="ARBA" id="ARBA00022684"/>
    </source>
</evidence>
<organism evidence="16 17">
    <name type="scientific">Heterodera trifolii</name>
    <dbReference type="NCBI Taxonomy" id="157864"/>
    <lineage>
        <taxon>Eukaryota</taxon>
        <taxon>Metazoa</taxon>
        <taxon>Ecdysozoa</taxon>
        <taxon>Nematoda</taxon>
        <taxon>Chromadorea</taxon>
        <taxon>Rhabditida</taxon>
        <taxon>Tylenchina</taxon>
        <taxon>Tylenchomorpha</taxon>
        <taxon>Tylenchoidea</taxon>
        <taxon>Heteroderidae</taxon>
        <taxon>Heteroderinae</taxon>
        <taxon>Heterodera</taxon>
    </lineage>
</organism>
<feature type="region of interest" description="Disordered" evidence="14">
    <location>
        <begin position="48"/>
        <end position="81"/>
    </location>
</feature>
<evidence type="ECO:0000256" key="8">
    <source>
        <dbReference type="ARBA" id="ARBA00022741"/>
    </source>
</evidence>
<dbReference type="PANTHER" id="PTHR11130:SF0">
    <property type="entry name" value="GLUTATHIONE SYNTHETASE"/>
    <property type="match status" value="1"/>
</dbReference>
<feature type="binding site" evidence="13">
    <location>
        <position position="568"/>
    </location>
    <ligand>
        <name>ATP</name>
        <dbReference type="ChEBI" id="CHEBI:30616"/>
    </ligand>
</feature>
<feature type="binding site" evidence="13">
    <location>
        <position position="539"/>
    </location>
    <ligand>
        <name>ATP</name>
        <dbReference type="ChEBI" id="CHEBI:30616"/>
    </ligand>
</feature>
<dbReference type="GO" id="GO:0005524">
    <property type="term" value="F:ATP binding"/>
    <property type="evidence" value="ECO:0007669"/>
    <property type="project" value="UniProtKB-UniRule"/>
</dbReference>
<comment type="similarity">
    <text evidence="2 12">Belongs to the eukaryotic GSH synthase family.</text>
</comment>
<evidence type="ECO:0000256" key="13">
    <source>
        <dbReference type="PIRSR" id="PIRSR001558-1"/>
    </source>
</evidence>
<evidence type="ECO:0000256" key="10">
    <source>
        <dbReference type="ARBA" id="ARBA00022842"/>
    </source>
</evidence>
<comment type="caution">
    <text evidence="16">The sequence shown here is derived from an EMBL/GenBank/DDBJ whole genome shotgun (WGS) entry which is preliminary data.</text>
</comment>
<name>A0ABD2L4V5_9BILA</name>
<reference evidence="16 17" key="1">
    <citation type="submission" date="2024-10" db="EMBL/GenBank/DDBJ databases">
        <authorList>
            <person name="Kim D."/>
        </authorList>
    </citation>
    <scope>NUCLEOTIDE SEQUENCE [LARGE SCALE GENOMIC DNA]</scope>
    <source>
        <strain evidence="16">BH-2024</strain>
    </source>
</reference>
<feature type="domain" description="Glutathione synthase substrate-binding" evidence="15">
    <location>
        <begin position="337"/>
        <end position="415"/>
    </location>
</feature>
<dbReference type="InterPro" id="IPR005615">
    <property type="entry name" value="Glutathione_synthase"/>
</dbReference>